<proteinExistence type="predicted"/>
<sequence length="120" mass="13122">MAIDRNVIKVIQLVLTIACLGLHLQSSTSDTTTEYISIGAFVGYLIILAGFFIAGPSASKKDVYYAIIGFALFAAASFLNFHKFYDDWNGDKKTIGLIKSGLALLNAVLFLLEGVLIWRD</sequence>
<evidence type="ECO:0000313" key="2">
    <source>
        <dbReference type="EMBL" id="KAL3272590.1"/>
    </source>
</evidence>
<protein>
    <submittedName>
        <fullName evidence="2">Uncharacterized protein</fullName>
    </submittedName>
</protein>
<reference evidence="2 3" key="1">
    <citation type="journal article" date="2021" name="BMC Biol.">
        <title>Horizontally acquired antibacterial genes associated with adaptive radiation of ladybird beetles.</title>
        <authorList>
            <person name="Li H.S."/>
            <person name="Tang X.F."/>
            <person name="Huang Y.H."/>
            <person name="Xu Z.Y."/>
            <person name="Chen M.L."/>
            <person name="Du X.Y."/>
            <person name="Qiu B.Y."/>
            <person name="Chen P.T."/>
            <person name="Zhang W."/>
            <person name="Slipinski A."/>
            <person name="Escalona H.E."/>
            <person name="Waterhouse R.M."/>
            <person name="Zwick A."/>
            <person name="Pang H."/>
        </authorList>
    </citation>
    <scope>NUCLEOTIDE SEQUENCE [LARGE SCALE GENOMIC DNA]</scope>
    <source>
        <strain evidence="2">SYSU2018</strain>
    </source>
</reference>
<dbReference type="PANTHER" id="PTHR36692:SF2">
    <property type="entry name" value="GEO12064P1"/>
    <property type="match status" value="1"/>
</dbReference>
<feature type="transmembrane region" description="Helical" evidence="1">
    <location>
        <begin position="101"/>
        <end position="118"/>
    </location>
</feature>
<accession>A0ABD2N1R1</accession>
<organism evidence="2 3">
    <name type="scientific">Cryptolaemus montrouzieri</name>
    <dbReference type="NCBI Taxonomy" id="559131"/>
    <lineage>
        <taxon>Eukaryota</taxon>
        <taxon>Metazoa</taxon>
        <taxon>Ecdysozoa</taxon>
        <taxon>Arthropoda</taxon>
        <taxon>Hexapoda</taxon>
        <taxon>Insecta</taxon>
        <taxon>Pterygota</taxon>
        <taxon>Neoptera</taxon>
        <taxon>Endopterygota</taxon>
        <taxon>Coleoptera</taxon>
        <taxon>Polyphaga</taxon>
        <taxon>Cucujiformia</taxon>
        <taxon>Coccinelloidea</taxon>
        <taxon>Coccinellidae</taxon>
        <taxon>Scymninae</taxon>
        <taxon>Scymnini</taxon>
        <taxon>Cryptolaemus</taxon>
    </lineage>
</organism>
<dbReference type="InterPro" id="IPR038976">
    <property type="entry name" value="Ssk"/>
</dbReference>
<feature type="transmembrane region" description="Helical" evidence="1">
    <location>
        <begin position="63"/>
        <end position="81"/>
    </location>
</feature>
<evidence type="ECO:0000313" key="3">
    <source>
        <dbReference type="Proteomes" id="UP001516400"/>
    </source>
</evidence>
<dbReference type="EMBL" id="JABFTP020000062">
    <property type="protein sequence ID" value="KAL3272590.1"/>
    <property type="molecule type" value="Genomic_DNA"/>
</dbReference>
<keyword evidence="1" id="KW-0472">Membrane</keyword>
<feature type="transmembrane region" description="Helical" evidence="1">
    <location>
        <begin position="36"/>
        <end position="56"/>
    </location>
</feature>
<dbReference type="Proteomes" id="UP001516400">
    <property type="component" value="Unassembled WGS sequence"/>
</dbReference>
<comment type="caution">
    <text evidence="2">The sequence shown here is derived from an EMBL/GenBank/DDBJ whole genome shotgun (WGS) entry which is preliminary data.</text>
</comment>
<keyword evidence="1" id="KW-0812">Transmembrane</keyword>
<feature type="transmembrane region" description="Helical" evidence="1">
    <location>
        <begin position="7"/>
        <end position="24"/>
    </location>
</feature>
<keyword evidence="1" id="KW-1133">Transmembrane helix</keyword>
<keyword evidence="3" id="KW-1185">Reference proteome</keyword>
<name>A0ABD2N1R1_9CUCU</name>
<evidence type="ECO:0000256" key="1">
    <source>
        <dbReference type="SAM" id="Phobius"/>
    </source>
</evidence>
<gene>
    <name evidence="2" type="ORF">HHI36_014060</name>
</gene>
<dbReference type="PANTHER" id="PTHR36692">
    <property type="entry name" value="PROTEIN SNAKESKIN"/>
    <property type="match status" value="1"/>
</dbReference>
<dbReference type="AlphaFoldDB" id="A0ABD2N1R1"/>